<feature type="domain" description="HTH arsR-type" evidence="1">
    <location>
        <begin position="17"/>
        <end position="111"/>
    </location>
</feature>
<evidence type="ECO:0000313" key="2">
    <source>
        <dbReference type="EMBL" id="CAG7652347.1"/>
    </source>
</evidence>
<evidence type="ECO:0000313" key="3">
    <source>
        <dbReference type="Proteomes" id="UP001153328"/>
    </source>
</evidence>
<dbReference type="InterPro" id="IPR011991">
    <property type="entry name" value="ArsR-like_HTH"/>
</dbReference>
<dbReference type="GO" id="GO:0003677">
    <property type="term" value="F:DNA binding"/>
    <property type="evidence" value="ECO:0007669"/>
    <property type="project" value="UniProtKB-KW"/>
</dbReference>
<dbReference type="CDD" id="cd00090">
    <property type="entry name" value="HTH_ARSR"/>
    <property type="match status" value="1"/>
</dbReference>
<dbReference type="SUPFAM" id="SSF46785">
    <property type="entry name" value="Winged helix' DNA-binding domain"/>
    <property type="match status" value="1"/>
</dbReference>
<dbReference type="AlphaFoldDB" id="A0A9W4H5N0"/>
<dbReference type="Proteomes" id="UP001153328">
    <property type="component" value="Unassembled WGS sequence"/>
</dbReference>
<dbReference type="Gene3D" id="1.10.10.10">
    <property type="entry name" value="Winged helix-like DNA-binding domain superfamily/Winged helix DNA-binding domain"/>
    <property type="match status" value="1"/>
</dbReference>
<keyword evidence="2" id="KW-0238">DNA-binding</keyword>
<dbReference type="PROSITE" id="PS50987">
    <property type="entry name" value="HTH_ARSR_2"/>
    <property type="match status" value="1"/>
</dbReference>
<accession>A0A9W4H5N0</accession>
<keyword evidence="3" id="KW-1185">Reference proteome</keyword>
<reference evidence="2" key="1">
    <citation type="submission" date="2021-06" db="EMBL/GenBank/DDBJ databases">
        <authorList>
            <person name="Arsene-Ploetze F."/>
        </authorList>
    </citation>
    <scope>NUCLEOTIDE SEQUENCE</scope>
    <source>
        <strain evidence="2">SBRY1</strain>
    </source>
</reference>
<dbReference type="InterPro" id="IPR036388">
    <property type="entry name" value="WH-like_DNA-bd_sf"/>
</dbReference>
<dbReference type="EMBL" id="CAJVAX010000019">
    <property type="protein sequence ID" value="CAG7652347.1"/>
    <property type="molecule type" value="Genomic_DNA"/>
</dbReference>
<comment type="caution">
    <text evidence="2">The sequence shown here is derived from an EMBL/GenBank/DDBJ whole genome shotgun (WGS) entry which is preliminary data.</text>
</comment>
<organism evidence="2 3">
    <name type="scientific">Actinacidiphila bryophytorum</name>
    <dbReference type="NCBI Taxonomy" id="1436133"/>
    <lineage>
        <taxon>Bacteria</taxon>
        <taxon>Bacillati</taxon>
        <taxon>Actinomycetota</taxon>
        <taxon>Actinomycetes</taxon>
        <taxon>Kitasatosporales</taxon>
        <taxon>Streptomycetaceae</taxon>
        <taxon>Actinacidiphila</taxon>
    </lineage>
</organism>
<dbReference type="Pfam" id="PF01022">
    <property type="entry name" value="HTH_5"/>
    <property type="match status" value="1"/>
</dbReference>
<dbReference type="GO" id="GO:0003700">
    <property type="term" value="F:DNA-binding transcription factor activity"/>
    <property type="evidence" value="ECO:0007669"/>
    <property type="project" value="InterPro"/>
</dbReference>
<dbReference type="InterPro" id="IPR036390">
    <property type="entry name" value="WH_DNA-bd_sf"/>
</dbReference>
<dbReference type="SMART" id="SM00418">
    <property type="entry name" value="HTH_ARSR"/>
    <property type="match status" value="1"/>
</dbReference>
<name>A0A9W4H5N0_9ACTN</name>
<dbReference type="InterPro" id="IPR001845">
    <property type="entry name" value="HTH_ArsR_DNA-bd_dom"/>
</dbReference>
<proteinExistence type="predicted"/>
<protein>
    <submittedName>
        <fullName evidence="2">DNA-binding transcriptional regulator, ArsR family</fullName>
    </submittedName>
</protein>
<dbReference type="PRINTS" id="PR00778">
    <property type="entry name" value="HTHARSR"/>
</dbReference>
<gene>
    <name evidence="2" type="ORF">SBRY_50853</name>
</gene>
<evidence type="ECO:0000259" key="1">
    <source>
        <dbReference type="PROSITE" id="PS50987"/>
    </source>
</evidence>
<sequence>MDPMRSTEATADRIPPHPDVAAVPLQAVLEALVDPVRRSIVTQLADATTDIRCGDFDLPVSKSTATHHFRILREAGLIRQHYAGTSRMNTLRRTEFDTAFPGLLTALVDADRTQPTPVSAHQESPTAG</sequence>